<comment type="caution">
    <text evidence="1">The sequence shown here is derived from an EMBL/GenBank/DDBJ whole genome shotgun (WGS) entry which is preliminary data.</text>
</comment>
<evidence type="ECO:0000313" key="2">
    <source>
        <dbReference type="Proteomes" id="UP001430584"/>
    </source>
</evidence>
<proteinExistence type="predicted"/>
<name>A0ABR3CN41_9PEZI</name>
<protein>
    <recommendedName>
        <fullName evidence="3">F-box domain-containing protein</fullName>
    </recommendedName>
</protein>
<evidence type="ECO:0008006" key="3">
    <source>
        <dbReference type="Google" id="ProtNLM"/>
    </source>
</evidence>
<dbReference type="RefSeq" id="XP_066635066.1">
    <property type="nucleotide sequence ID" value="XM_066774947.1"/>
</dbReference>
<gene>
    <name evidence="1" type="ORF">SLS55_003472</name>
</gene>
<organism evidence="1 2">
    <name type="scientific">Diplodia seriata</name>
    <dbReference type="NCBI Taxonomy" id="420778"/>
    <lineage>
        <taxon>Eukaryota</taxon>
        <taxon>Fungi</taxon>
        <taxon>Dikarya</taxon>
        <taxon>Ascomycota</taxon>
        <taxon>Pezizomycotina</taxon>
        <taxon>Dothideomycetes</taxon>
        <taxon>Dothideomycetes incertae sedis</taxon>
        <taxon>Botryosphaeriales</taxon>
        <taxon>Botryosphaeriaceae</taxon>
        <taxon>Diplodia</taxon>
    </lineage>
</organism>
<sequence>MGFDIFCAVCGGPACAHITIDDKSRKAAVREKREVDPSFSEKDLNRREFCGYDPEVVSPEDVQWTYKAQVLGFNPQATGIDNYRVYDATQTACYPIHEPCLKLLTRVLCGNDNIDNLDKDTLYHIISGLMGWDLPKLDYGEPSVEHDQWWWSKPGEETANAKMMVIYPLSNPTFTTLLRNTVSTDDFALPTPPGTTDPATSASLSARVRRDPFARLPYDITHQILLLLPAEAVPRLATASYPVHAAVRSSARNPGFWRQALRRCMPWFWELHVLMRHGTVDPEETDFKGLFLWLEACTRPRRGLEGPFMGVANRRRVWGVCEQYDALYVRRVREKERESAVGREAREIWRGVVNTGLPVVVWPVPVPENEGGLRTSTTQWVCAWEEVQGGAVLEVTWDEQHTLMGLTLVVSGERRLFGSDGGGRFGSRLKKETVEIEPGCWIRGLVLHIPDVFHKEKAETSIKGITIRMTNGKDVKLGDTNPTHCQRLLPISSDHVLVGIMGQVTKADEDNRMRITRLGLLQHPRPDSAILSPSSPSETTPPQLPLLHQPLWTSPPTAAAAAAAATPLHNPSHPIWSNNSTLRALPSTDRPLLRYQIQNPWHEDIVPTHPLIFAANEFERRNLARLTAWLCDDGRHVCCVRAEYRAESKLAPREIGPAAVRRMLMREGGNEAPMWWREWAAGLKEVRTNEGQVYWGESPIKDTWVFENREADEGEKIVGIALAFTFGNRKEDIAHRWDDGSDMVLMERLQLSWLATLVAKE</sequence>
<reference evidence="1 2" key="1">
    <citation type="submission" date="2024-02" db="EMBL/GenBank/DDBJ databases">
        <title>De novo assembly and annotation of 12 fungi associated with fruit tree decline syndrome in Ontario, Canada.</title>
        <authorList>
            <person name="Sulman M."/>
            <person name="Ellouze W."/>
            <person name="Ilyukhin E."/>
        </authorList>
    </citation>
    <scope>NUCLEOTIDE SEQUENCE [LARGE SCALE GENOMIC DNA]</scope>
    <source>
        <strain evidence="1 2">FDS-637</strain>
    </source>
</reference>
<evidence type="ECO:0000313" key="1">
    <source>
        <dbReference type="EMBL" id="KAL0262037.1"/>
    </source>
</evidence>
<accession>A0ABR3CN41</accession>
<dbReference type="SUPFAM" id="SSF81383">
    <property type="entry name" value="F-box domain"/>
    <property type="match status" value="1"/>
</dbReference>
<dbReference type="InterPro" id="IPR036047">
    <property type="entry name" value="F-box-like_dom_sf"/>
</dbReference>
<dbReference type="Proteomes" id="UP001430584">
    <property type="component" value="Unassembled WGS sequence"/>
</dbReference>
<dbReference type="GeneID" id="92007557"/>
<keyword evidence="2" id="KW-1185">Reference proteome</keyword>
<dbReference type="EMBL" id="JAJVCZ030000003">
    <property type="protein sequence ID" value="KAL0262037.1"/>
    <property type="molecule type" value="Genomic_DNA"/>
</dbReference>